<dbReference type="PANTHER" id="PTHR33361">
    <property type="entry name" value="GLR0591 PROTEIN"/>
    <property type="match status" value="1"/>
</dbReference>
<dbReference type="InterPro" id="IPR010281">
    <property type="entry name" value="DUF885"/>
</dbReference>
<proteinExistence type="predicted"/>
<dbReference type="Proteomes" id="UP001595904">
    <property type="component" value="Unassembled WGS sequence"/>
</dbReference>
<reference evidence="2" key="1">
    <citation type="journal article" date="2019" name="Int. J. Syst. Evol. Microbiol.">
        <title>The Global Catalogue of Microorganisms (GCM) 10K type strain sequencing project: providing services to taxonomists for standard genome sequencing and annotation.</title>
        <authorList>
            <consortium name="The Broad Institute Genomics Platform"/>
            <consortium name="The Broad Institute Genome Sequencing Center for Infectious Disease"/>
            <person name="Wu L."/>
            <person name="Ma J."/>
        </authorList>
    </citation>
    <scope>NUCLEOTIDE SEQUENCE [LARGE SCALE GENOMIC DNA]</scope>
    <source>
        <strain evidence="2">CGMCC 1.10759</strain>
    </source>
</reference>
<dbReference type="Pfam" id="PF05960">
    <property type="entry name" value="DUF885"/>
    <property type="match status" value="1"/>
</dbReference>
<dbReference type="PANTHER" id="PTHR33361:SF16">
    <property type="entry name" value="DUF885 DOMAIN-CONTAINING PROTEIN"/>
    <property type="match status" value="1"/>
</dbReference>
<protein>
    <submittedName>
        <fullName evidence="1">DUF885 family protein</fullName>
    </submittedName>
</protein>
<organism evidence="1 2">
    <name type="scientific">Steroidobacter flavus</name>
    <dbReference type="NCBI Taxonomy" id="1842136"/>
    <lineage>
        <taxon>Bacteria</taxon>
        <taxon>Pseudomonadati</taxon>
        <taxon>Pseudomonadota</taxon>
        <taxon>Gammaproteobacteria</taxon>
        <taxon>Steroidobacterales</taxon>
        <taxon>Steroidobacteraceae</taxon>
        <taxon>Steroidobacter</taxon>
    </lineage>
</organism>
<comment type="caution">
    <text evidence="1">The sequence shown here is derived from an EMBL/GenBank/DDBJ whole genome shotgun (WGS) entry which is preliminary data.</text>
</comment>
<keyword evidence="2" id="KW-1185">Reference proteome</keyword>
<sequence length="110" mass="12618">MIDTGLHSKGWTEEQSVKYFLENSPAAESQIRAEVQRYIIMPGQATGYKIGMMKMEELRKRAEAQLGSKFDIRGFHDTILGRAQMPLDLLDQRIDQWIAEQKAGLHKSPR</sequence>
<dbReference type="RefSeq" id="WP_380605327.1">
    <property type="nucleotide sequence ID" value="NZ_JBHSDU010000015.1"/>
</dbReference>
<accession>A0ABV8T390</accession>
<evidence type="ECO:0000313" key="1">
    <source>
        <dbReference type="EMBL" id="MFC4314276.1"/>
    </source>
</evidence>
<evidence type="ECO:0000313" key="2">
    <source>
        <dbReference type="Proteomes" id="UP001595904"/>
    </source>
</evidence>
<gene>
    <name evidence="1" type="ORF">ACFPN2_34750</name>
</gene>
<name>A0ABV8T390_9GAMM</name>
<dbReference type="EMBL" id="JBHSDU010000015">
    <property type="protein sequence ID" value="MFC4314276.1"/>
    <property type="molecule type" value="Genomic_DNA"/>
</dbReference>